<evidence type="ECO:0000313" key="3">
    <source>
        <dbReference type="Proteomes" id="UP001169027"/>
    </source>
</evidence>
<dbReference type="Proteomes" id="UP001169027">
    <property type="component" value="Unassembled WGS sequence"/>
</dbReference>
<accession>A0ABT8S8J7</accession>
<name>A0ABT8S8J7_9BURK</name>
<keyword evidence="1" id="KW-1133">Transmembrane helix</keyword>
<feature type="transmembrane region" description="Helical" evidence="1">
    <location>
        <begin position="87"/>
        <end position="106"/>
    </location>
</feature>
<keyword evidence="1" id="KW-0812">Transmembrane</keyword>
<protein>
    <submittedName>
        <fullName evidence="2">Uncharacterized protein</fullName>
    </submittedName>
</protein>
<keyword evidence="1" id="KW-0472">Membrane</keyword>
<evidence type="ECO:0000313" key="2">
    <source>
        <dbReference type="EMBL" id="MDO1535228.1"/>
    </source>
</evidence>
<proteinExistence type="predicted"/>
<keyword evidence="3" id="KW-1185">Reference proteome</keyword>
<comment type="caution">
    <text evidence="2">The sequence shown here is derived from an EMBL/GenBank/DDBJ whole genome shotgun (WGS) entry which is preliminary data.</text>
</comment>
<organism evidence="2 3">
    <name type="scientific">Variovorax ginsengisoli</name>
    <dbReference type="NCBI Taxonomy" id="363844"/>
    <lineage>
        <taxon>Bacteria</taxon>
        <taxon>Pseudomonadati</taxon>
        <taxon>Pseudomonadota</taxon>
        <taxon>Betaproteobacteria</taxon>
        <taxon>Burkholderiales</taxon>
        <taxon>Comamonadaceae</taxon>
        <taxon>Variovorax</taxon>
    </lineage>
</organism>
<sequence>MTPVRASEAAPRPTPSVAGFGSLVDLALVTATHSTVEVCGLCSTANRLHSKACKCCGYRFPASYASARPRDSRWTARVLGIVRGEGFDVVALCLVIYLLLSVARFIPAG</sequence>
<dbReference type="RefSeq" id="WP_301812927.1">
    <property type="nucleotide sequence ID" value="NZ_JAUJZH010000018.1"/>
</dbReference>
<reference evidence="2" key="1">
    <citation type="submission" date="2023-06" db="EMBL/GenBank/DDBJ databases">
        <authorList>
            <person name="Jiang Y."/>
            <person name="Liu Q."/>
        </authorList>
    </citation>
    <scope>NUCLEOTIDE SEQUENCE</scope>
    <source>
        <strain evidence="2">CGMCC 1.12090</strain>
    </source>
</reference>
<dbReference type="EMBL" id="JAUKVY010000018">
    <property type="protein sequence ID" value="MDO1535228.1"/>
    <property type="molecule type" value="Genomic_DNA"/>
</dbReference>
<gene>
    <name evidence="2" type="ORF">Q2T77_23315</name>
</gene>
<evidence type="ECO:0000256" key="1">
    <source>
        <dbReference type="SAM" id="Phobius"/>
    </source>
</evidence>